<feature type="domain" description="TPR repeat" evidence="1">
    <location>
        <begin position="230"/>
        <end position="466"/>
    </location>
</feature>
<proteinExistence type="predicted"/>
<dbReference type="RefSeq" id="WP_378609772.1">
    <property type="nucleotide sequence ID" value="NZ_JBHSQN010000017.1"/>
</dbReference>
<dbReference type="Pfam" id="PF23275">
    <property type="entry name" value="TPR_23"/>
    <property type="match status" value="1"/>
</dbReference>
<organism evidence="2 3">
    <name type="scientific">Nocardia lasii</name>
    <dbReference type="NCBI Taxonomy" id="1616107"/>
    <lineage>
        <taxon>Bacteria</taxon>
        <taxon>Bacillati</taxon>
        <taxon>Actinomycetota</taxon>
        <taxon>Actinomycetes</taxon>
        <taxon>Mycobacteriales</taxon>
        <taxon>Nocardiaceae</taxon>
        <taxon>Nocardia</taxon>
    </lineage>
</organism>
<dbReference type="InterPro" id="IPR057037">
    <property type="entry name" value="TPR_rep_actino"/>
</dbReference>
<sequence>MSPVPPTISQVRSWQPATVIAAGTAIVTGGEALNDRMAAVDLAVDQTAVGWQGEAASTASMRAVSELLSSSQTRRAAVSIGETFKTQGGVIDGHRSALISAVEIIAGGYPSLNIADDGTVTAPALSGDQAANLTLVVLNQKLVNAAADYTITLKEHLSNIASACASLKFAAALGLTDLDQHGGPGGAMSGPSGLSGDQGTKIGQQISDATNNGKQIPDEVLDQLADDLKAAGVSPEQQAAYLRGEDVTMPAASKAYLQNLMNAAGADGFTQASQQLQQQGPAGEQAARSLANGALLLSNEKVGTGRDSNGKLTGAGSYENLPQDMRDLISTRVSAGGGAPDANASDYPIEATGATKTGEFVNRQSELLAALGMAETGNDPGVKMSTELQRQGAHMAWLDQNNSNFADANIPADDVINRSIELGARNADGVTAILTGEGGPDILGTGYDPEKAVLPLLTHEGQPGDQPAITPITNWISENAGATSPESELAGKSAHGLTQIISATDNYEGLLAGTGPGQTGGMTAGTSQEVAEALAPYVGRMVDMPEAMTDTKGFSDLTPVESVQVFSVLSGDPLSSATINGAALAESQRMDSAFLANGNTENGNYANRLEWLVNQGIGVDYDQQVAANETAAEDKTTKLNQAYTAGQIMVGGLGPGPAAIAALAEPGKSFLTVDPEKVGPYTPLKIDTGNYDAPNFGSANDRSYRMVQTLVENGQVDFNSLPPEFKDGDRLKTYSDYSATTQGNPGYDNSVKLKEILIASGVNGERLDSYIARANNGEAIELQSSLRPPDSDQQQRISERLAMKESQTSVHNRWVR</sequence>
<keyword evidence="3" id="KW-1185">Reference proteome</keyword>
<evidence type="ECO:0000313" key="2">
    <source>
        <dbReference type="EMBL" id="MFC6014439.1"/>
    </source>
</evidence>
<protein>
    <recommendedName>
        <fullName evidence="1">TPR repeat domain-containing protein</fullName>
    </recommendedName>
</protein>
<evidence type="ECO:0000259" key="1">
    <source>
        <dbReference type="Pfam" id="PF23275"/>
    </source>
</evidence>
<reference evidence="3" key="1">
    <citation type="journal article" date="2019" name="Int. J. Syst. Evol. Microbiol.">
        <title>The Global Catalogue of Microorganisms (GCM) 10K type strain sequencing project: providing services to taxonomists for standard genome sequencing and annotation.</title>
        <authorList>
            <consortium name="The Broad Institute Genomics Platform"/>
            <consortium name="The Broad Institute Genome Sequencing Center for Infectious Disease"/>
            <person name="Wu L."/>
            <person name="Ma J."/>
        </authorList>
    </citation>
    <scope>NUCLEOTIDE SEQUENCE [LARGE SCALE GENOMIC DNA]</scope>
    <source>
        <strain evidence="3">CCUG 36956</strain>
    </source>
</reference>
<accession>A0ABW1K0C3</accession>
<dbReference type="Proteomes" id="UP001596223">
    <property type="component" value="Unassembled WGS sequence"/>
</dbReference>
<name>A0ABW1K0C3_9NOCA</name>
<comment type="caution">
    <text evidence="2">The sequence shown here is derived from an EMBL/GenBank/DDBJ whole genome shotgun (WGS) entry which is preliminary data.</text>
</comment>
<evidence type="ECO:0000313" key="3">
    <source>
        <dbReference type="Proteomes" id="UP001596223"/>
    </source>
</evidence>
<dbReference type="EMBL" id="JBHSQN010000017">
    <property type="protein sequence ID" value="MFC6014439.1"/>
    <property type="molecule type" value="Genomic_DNA"/>
</dbReference>
<gene>
    <name evidence="2" type="ORF">ACFP3H_25575</name>
</gene>